<feature type="region of interest" description="Disordered" evidence="1">
    <location>
        <begin position="178"/>
        <end position="210"/>
    </location>
</feature>
<evidence type="ECO:0000256" key="1">
    <source>
        <dbReference type="SAM" id="MobiDB-lite"/>
    </source>
</evidence>
<feature type="non-terminal residue" evidence="2">
    <location>
        <position position="389"/>
    </location>
</feature>
<feature type="region of interest" description="Disordered" evidence="1">
    <location>
        <begin position="1"/>
        <end position="71"/>
    </location>
</feature>
<evidence type="ECO:0000313" key="3">
    <source>
        <dbReference type="Proteomes" id="UP000077671"/>
    </source>
</evidence>
<dbReference type="Proteomes" id="UP000077671">
    <property type="component" value="Unassembled WGS sequence"/>
</dbReference>
<sequence>DSMSSSSTLRRGFLNAGASRPPDASAPPPAISSPASKRKDPPAASTDASLPPTRAAKTAATERIRQQAFPRAPNSNELYAVQADLFEKRRAADKKVAAFIDRFLRDLGDLESSGALDPNSARLFAAGAQAAFRQALTPGAHAPPEVLIKALNAWDPADKASADRIRLHDSYAAAAAPNDRKLTFPRPQKGTSVKARPDPPPLRPLQGFRLRGRGAGSAEEALERASGTDDTVYVRLSSQHSLRSKHAYFLKKTILDAFAAANAPSHIGIDTIKHVPSGLALRPLGSCAVSELFSLHDLIKATFSADKVEIGNQWDRFVLMNVPTFIDGEQVPDEILSDELTAAVGCPLPEPPRRLGRPEALSTQRSSSVLFSLPGGRMPADTTRLSILG</sequence>
<accession>A0A8T8S9H5</accession>
<proteinExistence type="predicted"/>
<gene>
    <name evidence="2" type="ORF">A4X03_0g9737</name>
</gene>
<name>A0A8T8S9H5_9BASI</name>
<dbReference type="EMBL" id="LWDD02004233">
    <property type="protein sequence ID" value="KAE8235553.1"/>
    <property type="molecule type" value="Genomic_DNA"/>
</dbReference>
<organism evidence="2 3">
    <name type="scientific">Tilletia caries</name>
    <name type="common">wheat bunt fungus</name>
    <dbReference type="NCBI Taxonomy" id="13290"/>
    <lineage>
        <taxon>Eukaryota</taxon>
        <taxon>Fungi</taxon>
        <taxon>Dikarya</taxon>
        <taxon>Basidiomycota</taxon>
        <taxon>Ustilaginomycotina</taxon>
        <taxon>Exobasidiomycetes</taxon>
        <taxon>Tilletiales</taxon>
        <taxon>Tilletiaceae</taxon>
        <taxon>Tilletia</taxon>
    </lineage>
</organism>
<reference evidence="2" key="2">
    <citation type="journal article" date="2019" name="IMA Fungus">
        <title>Genome sequencing and comparison of five Tilletia species to identify candidate genes for the detection of regulated species infecting wheat.</title>
        <authorList>
            <person name="Nguyen H.D.T."/>
            <person name="Sultana T."/>
            <person name="Kesanakurti P."/>
            <person name="Hambleton S."/>
        </authorList>
    </citation>
    <scope>NUCLEOTIDE SEQUENCE</scope>
    <source>
        <strain evidence="2">DAOMC 238032</strain>
    </source>
</reference>
<evidence type="ECO:0000313" key="2">
    <source>
        <dbReference type="EMBL" id="KAE8235553.1"/>
    </source>
</evidence>
<comment type="caution">
    <text evidence="2">The sequence shown here is derived from an EMBL/GenBank/DDBJ whole genome shotgun (WGS) entry which is preliminary data.</text>
</comment>
<reference evidence="2" key="1">
    <citation type="submission" date="2016-04" db="EMBL/GenBank/DDBJ databases">
        <authorList>
            <person name="Nguyen H.D."/>
            <person name="Kesanakurti P."/>
            <person name="Cullis J."/>
            <person name="Levesque C.A."/>
            <person name="Hambleton S."/>
        </authorList>
    </citation>
    <scope>NUCLEOTIDE SEQUENCE</scope>
    <source>
        <strain evidence="2">DAOMC 238032</strain>
    </source>
</reference>
<feature type="non-terminal residue" evidence="2">
    <location>
        <position position="1"/>
    </location>
</feature>
<dbReference type="AlphaFoldDB" id="A0A8T8S9H5"/>
<protein>
    <submittedName>
        <fullName evidence="2">Uncharacterized protein</fullName>
    </submittedName>
</protein>